<reference evidence="1 2" key="1">
    <citation type="journal article" date="2024" name="Plant Biotechnol. J.">
        <title>Genome and CRISPR/Cas9 system of a widespread forest tree (Populus alba) in the world.</title>
        <authorList>
            <person name="Liu Y.J."/>
            <person name="Jiang P.F."/>
            <person name="Han X.M."/>
            <person name="Li X.Y."/>
            <person name="Wang H.M."/>
            <person name="Wang Y.J."/>
            <person name="Wang X.X."/>
            <person name="Zeng Q.Y."/>
        </authorList>
    </citation>
    <scope>NUCLEOTIDE SEQUENCE [LARGE SCALE GENOMIC DNA]</scope>
    <source>
        <strain evidence="2">cv. PAL-ZL1</strain>
    </source>
</reference>
<dbReference type="EMBL" id="RCHU02000001">
    <property type="protein sequence ID" value="KAL3609929.1"/>
    <property type="molecule type" value="Genomic_DNA"/>
</dbReference>
<gene>
    <name evidence="1" type="ORF">D5086_000949</name>
</gene>
<sequence>MGEKEPKKAESEGASLTTQAQEHGPVKEEKEVPLNDSANEKSSVLVTEKVADPPATAKNSRGSNDRDAVLARVEAEKRCALVKAWEENEKAKAENKAHKKLSAIGSWETIKRESVEAKIKKYEEKVEKKKAEYAEKMKNKVAELHKATEEKKAMIEAKKGEDRLKVEETAAKFRATGSEEFGDTTIQDKLFMINIRYISIPRLMEFYTANLITTSSSRRPVTVEGEFYHKSCFRCSHGGCYITPSSYAALDGILYCKAHFAQLFKQKGSYSYLTKTATMKKNAVNLPAEKSEAEENNETVPEANADANSDLAIDKRHHNS</sequence>
<keyword evidence="2" id="KW-1185">Reference proteome</keyword>
<protein>
    <submittedName>
        <fullName evidence="1">Uncharacterized protein</fullName>
    </submittedName>
</protein>
<evidence type="ECO:0000313" key="2">
    <source>
        <dbReference type="Proteomes" id="UP000309997"/>
    </source>
</evidence>
<proteinExistence type="predicted"/>
<accession>A0ACC4CY10</accession>
<organism evidence="1 2">
    <name type="scientific">Populus alba</name>
    <name type="common">White poplar</name>
    <dbReference type="NCBI Taxonomy" id="43335"/>
    <lineage>
        <taxon>Eukaryota</taxon>
        <taxon>Viridiplantae</taxon>
        <taxon>Streptophyta</taxon>
        <taxon>Embryophyta</taxon>
        <taxon>Tracheophyta</taxon>
        <taxon>Spermatophyta</taxon>
        <taxon>Magnoliopsida</taxon>
        <taxon>eudicotyledons</taxon>
        <taxon>Gunneridae</taxon>
        <taxon>Pentapetalae</taxon>
        <taxon>rosids</taxon>
        <taxon>fabids</taxon>
        <taxon>Malpighiales</taxon>
        <taxon>Salicaceae</taxon>
        <taxon>Saliceae</taxon>
        <taxon>Populus</taxon>
    </lineage>
</organism>
<name>A0ACC4CY10_POPAL</name>
<dbReference type="Proteomes" id="UP000309997">
    <property type="component" value="Unassembled WGS sequence"/>
</dbReference>
<comment type="caution">
    <text evidence="1">The sequence shown here is derived from an EMBL/GenBank/DDBJ whole genome shotgun (WGS) entry which is preliminary data.</text>
</comment>
<evidence type="ECO:0000313" key="1">
    <source>
        <dbReference type="EMBL" id="KAL3609929.1"/>
    </source>
</evidence>